<proteinExistence type="predicted"/>
<evidence type="ECO:0000313" key="3">
    <source>
        <dbReference type="Proteomes" id="UP001470230"/>
    </source>
</evidence>
<dbReference type="Proteomes" id="UP001470230">
    <property type="component" value="Unassembled WGS sequence"/>
</dbReference>
<gene>
    <name evidence="2" type="ORF">M9Y10_020881</name>
</gene>
<feature type="region of interest" description="Disordered" evidence="1">
    <location>
        <begin position="259"/>
        <end position="282"/>
    </location>
</feature>
<comment type="caution">
    <text evidence="2">The sequence shown here is derived from an EMBL/GenBank/DDBJ whole genome shotgun (WGS) entry which is preliminary data.</text>
</comment>
<evidence type="ECO:0000256" key="1">
    <source>
        <dbReference type="SAM" id="MobiDB-lite"/>
    </source>
</evidence>
<keyword evidence="3" id="KW-1185">Reference proteome</keyword>
<reference evidence="2 3" key="1">
    <citation type="submission" date="2024-04" db="EMBL/GenBank/DDBJ databases">
        <title>Tritrichomonas musculus Genome.</title>
        <authorList>
            <person name="Alves-Ferreira E."/>
            <person name="Grigg M."/>
            <person name="Lorenzi H."/>
            <person name="Galac M."/>
        </authorList>
    </citation>
    <scope>NUCLEOTIDE SEQUENCE [LARGE SCALE GENOMIC DNA]</scope>
    <source>
        <strain evidence="2 3">EAF2021</strain>
    </source>
</reference>
<sequence>MNEEFAMSLFTHKWQSISRNQDPYSWFVDVLLIAQQNSFEEAVEIVEKDPLNLNKSTLISTLCSYAQFLMCQFVKVLEKVIEENPNIQNRKLDYDSLLYTLISNFFACAAPITGCVQFANVITNDDARKIIRLLNDEFESDDKLQLFIGYFDMVFTTSISSLIRGGTTYPCEDEYKWLIHGNFNNGNRDLTPPELSQARFFLSSLDNEVITNGSDHLEYLYKNVSNFKLRNEDTSIDSFLIAAFTHQTNTYHLLTSIQENNNNENNNNNDDNNNNNDNTNSDVAKVNVKKKSKVPKELNDICMWVRNMRRKFISARRLDNNNINNENSSGTSTYQKQSDRFLANLGILIVLDPVLTDYLDLAPSERTRYSTLLEKFIQNNDPYQFHKILKAIPTRNENVLNGFDQLNSLFQTIQSQTFHRIIIDGISRVDSFERLGYLLSHAELDERALTTLTIFNLSCISLLQDFHQITILEILYTVLQACKNFNDKAIECMNELSKYIKPKNILSDPFFFTVAGISASTSAIPELLSVFPPIAKACIVQLIFSKKDVPMLTVADLFSYIFDLDSMKHSFDDCC</sequence>
<dbReference type="EMBL" id="JAPFFF010000030">
    <property type="protein sequence ID" value="KAK8845945.1"/>
    <property type="molecule type" value="Genomic_DNA"/>
</dbReference>
<evidence type="ECO:0000313" key="2">
    <source>
        <dbReference type="EMBL" id="KAK8845945.1"/>
    </source>
</evidence>
<name>A0ABR2HET9_9EUKA</name>
<accession>A0ABR2HET9</accession>
<protein>
    <submittedName>
        <fullName evidence="2">Uncharacterized protein</fullName>
    </submittedName>
</protein>
<organism evidence="2 3">
    <name type="scientific">Tritrichomonas musculus</name>
    <dbReference type="NCBI Taxonomy" id="1915356"/>
    <lineage>
        <taxon>Eukaryota</taxon>
        <taxon>Metamonada</taxon>
        <taxon>Parabasalia</taxon>
        <taxon>Tritrichomonadida</taxon>
        <taxon>Tritrichomonadidae</taxon>
        <taxon>Tritrichomonas</taxon>
    </lineage>
</organism>